<feature type="compositionally biased region" description="Basic and acidic residues" evidence="2">
    <location>
        <begin position="169"/>
        <end position="178"/>
    </location>
</feature>
<accession>A0AAE0BC72</accession>
<sequence>MAEVEGLGVLLCGTKLETGGNKSNRGRPLLPSSNPGWSKSAVKPLVESNSKANVPLVFQSPSPRRPDQASTRGSPAAGLKGCCSPTKSTSELAQDLRAQGDVPDPAAKPHPSRASSESTLAGKDHAGTRWPAALPVGKRPALEPLAEPGGGLARGKSLDNKPGTQALKPLREGRKDNSVGRLGAHGRGDAGKTGSAGGGVRSHKNQQASHADATPQVAGLKVGVVKATVGSGRAGSTSKPRAVSTRSRAPCDAPGVTGSAIKNPGPPIGAKGGEGPKGGEGAKGSSSEPGSRGKAAAGGKAGAELWQQAVKKIQKEKRGLSVDEQIAKAAQRIEEFKKAADKAKQAQVMAEEENRRRTRLERLKAVNDKDRRRAEIYALNKLLRESEEARVELFKSMMDASSAVDPDKLQEMEADQTRPTSATMVETVADSIAVPAVTTADSEPSTPKPEETIAVIAGMVHGV</sequence>
<evidence type="ECO:0000313" key="3">
    <source>
        <dbReference type="EMBL" id="KAK3232999.1"/>
    </source>
</evidence>
<feature type="compositionally biased region" description="Polar residues" evidence="2">
    <location>
        <begin position="234"/>
        <end position="247"/>
    </location>
</feature>
<evidence type="ECO:0000256" key="2">
    <source>
        <dbReference type="SAM" id="MobiDB-lite"/>
    </source>
</evidence>
<proteinExistence type="predicted"/>
<evidence type="ECO:0000256" key="1">
    <source>
        <dbReference type="SAM" id="Coils"/>
    </source>
</evidence>
<keyword evidence="4" id="KW-1185">Reference proteome</keyword>
<evidence type="ECO:0000313" key="4">
    <source>
        <dbReference type="Proteomes" id="UP001190700"/>
    </source>
</evidence>
<comment type="caution">
    <text evidence="3">The sequence shown here is derived from an EMBL/GenBank/DDBJ whole genome shotgun (WGS) entry which is preliminary data.</text>
</comment>
<protein>
    <submittedName>
        <fullName evidence="3">Uncharacterized protein</fullName>
    </submittedName>
</protein>
<organism evidence="3 4">
    <name type="scientific">Cymbomonas tetramitiformis</name>
    <dbReference type="NCBI Taxonomy" id="36881"/>
    <lineage>
        <taxon>Eukaryota</taxon>
        <taxon>Viridiplantae</taxon>
        <taxon>Chlorophyta</taxon>
        <taxon>Pyramimonadophyceae</taxon>
        <taxon>Pyramimonadales</taxon>
        <taxon>Pyramimonadaceae</taxon>
        <taxon>Cymbomonas</taxon>
    </lineage>
</organism>
<feature type="compositionally biased region" description="Low complexity" evidence="2">
    <location>
        <begin position="283"/>
        <end position="298"/>
    </location>
</feature>
<feature type="region of interest" description="Disordered" evidence="2">
    <location>
        <begin position="14"/>
        <end position="303"/>
    </location>
</feature>
<keyword evidence="1" id="KW-0175">Coiled coil</keyword>
<gene>
    <name evidence="3" type="ORF">CYMTET_56672</name>
</gene>
<dbReference type="Proteomes" id="UP001190700">
    <property type="component" value="Unassembled WGS sequence"/>
</dbReference>
<dbReference type="EMBL" id="LGRX02035823">
    <property type="protein sequence ID" value="KAK3232999.1"/>
    <property type="molecule type" value="Genomic_DNA"/>
</dbReference>
<name>A0AAE0BC72_9CHLO</name>
<feature type="compositionally biased region" description="Gly residues" evidence="2">
    <location>
        <begin position="270"/>
        <end position="282"/>
    </location>
</feature>
<feature type="coiled-coil region" evidence="1">
    <location>
        <begin position="326"/>
        <end position="363"/>
    </location>
</feature>
<dbReference type="AlphaFoldDB" id="A0AAE0BC72"/>
<reference evidence="3 4" key="1">
    <citation type="journal article" date="2015" name="Genome Biol. Evol.">
        <title>Comparative Genomics of a Bacterivorous Green Alga Reveals Evolutionary Causalities and Consequences of Phago-Mixotrophic Mode of Nutrition.</title>
        <authorList>
            <person name="Burns J.A."/>
            <person name="Paasch A."/>
            <person name="Narechania A."/>
            <person name="Kim E."/>
        </authorList>
    </citation>
    <scope>NUCLEOTIDE SEQUENCE [LARGE SCALE GENOMIC DNA]</scope>
    <source>
        <strain evidence="3 4">PLY_AMNH</strain>
    </source>
</reference>